<evidence type="ECO:0000313" key="1">
    <source>
        <dbReference type="EMBL" id="ERT60784.1"/>
    </source>
</evidence>
<accession>U7UPF6</accession>
<name>U7UPF6_9FIRM</name>
<gene>
    <name evidence="1" type="ORF">HMPREF1250_0272</name>
</gene>
<dbReference type="STRING" id="1111454.HMPREF1250_0272"/>
<dbReference type="AlphaFoldDB" id="U7UPF6"/>
<reference evidence="1 2" key="1">
    <citation type="submission" date="2013-09" db="EMBL/GenBank/DDBJ databases">
        <authorList>
            <person name="Durkin A.S."/>
            <person name="Haft D.R."/>
            <person name="McCorrison J."/>
            <person name="Torralba M."/>
            <person name="Gillis M."/>
            <person name="Haft D.H."/>
            <person name="Methe B."/>
            <person name="Sutton G."/>
            <person name="Nelson K.E."/>
        </authorList>
    </citation>
    <scope>NUCLEOTIDE SEQUENCE [LARGE SCALE GENOMIC DNA]</scope>
    <source>
        <strain evidence="1 2">BV3C16-1</strain>
    </source>
</reference>
<evidence type="ECO:0000313" key="2">
    <source>
        <dbReference type="Proteomes" id="UP000017090"/>
    </source>
</evidence>
<dbReference type="Proteomes" id="UP000017090">
    <property type="component" value="Unassembled WGS sequence"/>
</dbReference>
<dbReference type="EMBL" id="AWXA01000015">
    <property type="protein sequence ID" value="ERT60784.1"/>
    <property type="molecule type" value="Genomic_DNA"/>
</dbReference>
<protein>
    <submittedName>
        <fullName evidence="1">Uncharacterized protein</fullName>
    </submittedName>
</protein>
<organism evidence="1 2">
    <name type="scientific">Megasphaera vaginalis</name>
    <name type="common">ex Srinivasan et al. 2021</name>
    <dbReference type="NCBI Taxonomy" id="1111454"/>
    <lineage>
        <taxon>Bacteria</taxon>
        <taxon>Bacillati</taxon>
        <taxon>Bacillota</taxon>
        <taxon>Negativicutes</taxon>
        <taxon>Veillonellales</taxon>
        <taxon>Veillonellaceae</taxon>
        <taxon>Megasphaera</taxon>
    </lineage>
</organism>
<keyword evidence="2" id="KW-1185">Reference proteome</keyword>
<dbReference type="eggNOG" id="ENOG50324AP">
    <property type="taxonomic scope" value="Bacteria"/>
</dbReference>
<sequence length="124" mass="14384">MNNNSKWTYNSTIEGNWYGEVYDTREEAIAAGRKEAIEDGIAKFYIGQVREHTPKIHLDSVIDDLQDDAYDKLGEWGEGFLVRVTNEEKQELDIALNKVLNDWLDKNKLRDYGFKIVNIEEISV</sequence>
<proteinExistence type="predicted"/>
<dbReference type="RefSeq" id="WP_023053270.1">
    <property type="nucleotide sequence ID" value="NZ_AWXA01000015.1"/>
</dbReference>
<comment type="caution">
    <text evidence="1">The sequence shown here is derived from an EMBL/GenBank/DDBJ whole genome shotgun (WGS) entry which is preliminary data.</text>
</comment>